<dbReference type="AlphaFoldDB" id="A0A4R1GEW3"/>
<feature type="domain" description="Aminoacyl-transfer RNA synthetases class-II family profile" evidence="13">
    <location>
        <begin position="1"/>
        <end position="313"/>
    </location>
</feature>
<keyword evidence="5 11" id="KW-0436">Ligase</keyword>
<dbReference type="GO" id="GO:0005524">
    <property type="term" value="F:ATP binding"/>
    <property type="evidence" value="ECO:0007669"/>
    <property type="project" value="UniProtKB-UniRule"/>
</dbReference>
<dbReference type="InterPro" id="IPR015807">
    <property type="entry name" value="His-tRNA-ligase"/>
</dbReference>
<dbReference type="FunFam" id="3.30.930.10:FF:000005">
    <property type="entry name" value="Histidine--tRNA ligase"/>
    <property type="match status" value="1"/>
</dbReference>
<keyword evidence="4 11" id="KW-0963">Cytoplasm</keyword>
<dbReference type="PANTHER" id="PTHR43707">
    <property type="entry name" value="HISTIDYL-TRNA SYNTHETASE"/>
    <property type="match status" value="1"/>
</dbReference>
<dbReference type="InterPro" id="IPR036621">
    <property type="entry name" value="Anticodon-bd_dom_sf"/>
</dbReference>
<protein>
    <recommendedName>
        <fullName evidence="11">Histidine--tRNA ligase</fullName>
        <ecNumber evidence="11">6.1.1.21</ecNumber>
    </recommendedName>
    <alternativeName>
        <fullName evidence="11">Histidyl-tRNA synthetase</fullName>
        <shortName evidence="11">HisRS</shortName>
    </alternativeName>
</protein>
<dbReference type="PANTHER" id="PTHR43707:SF1">
    <property type="entry name" value="HISTIDINE--TRNA LIGASE, MITOCHONDRIAL-RELATED"/>
    <property type="match status" value="1"/>
</dbReference>
<dbReference type="GO" id="GO:0006427">
    <property type="term" value="P:histidyl-tRNA aminoacylation"/>
    <property type="evidence" value="ECO:0007669"/>
    <property type="project" value="UniProtKB-UniRule"/>
</dbReference>
<dbReference type="NCBIfam" id="TIGR00442">
    <property type="entry name" value="hisS"/>
    <property type="match status" value="1"/>
</dbReference>
<evidence type="ECO:0000256" key="5">
    <source>
        <dbReference type="ARBA" id="ARBA00022598"/>
    </source>
</evidence>
<evidence type="ECO:0000313" key="15">
    <source>
        <dbReference type="Proteomes" id="UP000295777"/>
    </source>
</evidence>
<keyword evidence="7 11" id="KW-0067">ATP-binding</keyword>
<sequence length="410" mass="46624">MEFKAVRGVEDLIPPESEKFEKVVEKFKEIVKRAGFREVILPIFEEAGLFTRSVGETTDIVQKEMYVFEDKGGRVIALRPEGTASAVRAYVEHGVFAKEPFTKWFYVGPMFRFERPQAGRKRQFFQAGCEIFGLSSPGADAEVIKVASDILNNLNVEFTLELNSIGCEKCRPDYRKALLDFLEKQKDKLCEDCQRRFERNPLRVLDCKNEKCREVVEKAPLITDYLCPECSEHFESVKNFLKALKVDFNVNPFLVRGLDYYTRTVFEFKSDKLGAQSTVLAGGRYDKLISQLGGPDTPALGFALGVDRVMLLLPDIEEKRDGVFVITGGEKAYREGLKLVDLLRKKGFRAEIDHRQGSFKSQMKAADRVKAKYAVIIGELELSEGFYSLKELETGKQERVDTLEALLARL</sequence>
<dbReference type="RefSeq" id="WP_132525193.1">
    <property type="nucleotide sequence ID" value="NZ_SMFV01000001.1"/>
</dbReference>
<keyword evidence="8 11" id="KW-0648">Protein biosynthesis</keyword>
<dbReference type="Proteomes" id="UP000295777">
    <property type="component" value="Unassembled WGS sequence"/>
</dbReference>
<evidence type="ECO:0000256" key="6">
    <source>
        <dbReference type="ARBA" id="ARBA00022741"/>
    </source>
</evidence>
<proteinExistence type="inferred from homology"/>
<dbReference type="InterPro" id="IPR004516">
    <property type="entry name" value="HisRS/HisZ"/>
</dbReference>
<evidence type="ECO:0000256" key="11">
    <source>
        <dbReference type="HAMAP-Rule" id="MF_00127"/>
    </source>
</evidence>
<name>A0A4R1GEW3_9BACT</name>
<dbReference type="SUPFAM" id="SSF52954">
    <property type="entry name" value="Class II aaRS ABD-related"/>
    <property type="match status" value="1"/>
</dbReference>
<evidence type="ECO:0000256" key="1">
    <source>
        <dbReference type="ARBA" id="ARBA00004496"/>
    </source>
</evidence>
<evidence type="ECO:0000259" key="13">
    <source>
        <dbReference type="PROSITE" id="PS50862"/>
    </source>
</evidence>
<comment type="catalytic activity">
    <reaction evidence="10 11">
        <text>tRNA(His) + L-histidine + ATP = L-histidyl-tRNA(His) + AMP + diphosphate + H(+)</text>
        <dbReference type="Rhea" id="RHEA:17313"/>
        <dbReference type="Rhea" id="RHEA-COMP:9665"/>
        <dbReference type="Rhea" id="RHEA-COMP:9689"/>
        <dbReference type="ChEBI" id="CHEBI:15378"/>
        <dbReference type="ChEBI" id="CHEBI:30616"/>
        <dbReference type="ChEBI" id="CHEBI:33019"/>
        <dbReference type="ChEBI" id="CHEBI:57595"/>
        <dbReference type="ChEBI" id="CHEBI:78442"/>
        <dbReference type="ChEBI" id="CHEBI:78527"/>
        <dbReference type="ChEBI" id="CHEBI:456215"/>
        <dbReference type="EC" id="6.1.1.21"/>
    </reaction>
</comment>
<evidence type="ECO:0000256" key="9">
    <source>
        <dbReference type="ARBA" id="ARBA00023146"/>
    </source>
</evidence>
<comment type="similarity">
    <text evidence="2 11">Belongs to the class-II aminoacyl-tRNA synthetase family.</text>
</comment>
<dbReference type="Pfam" id="PF13393">
    <property type="entry name" value="tRNA-synt_His"/>
    <property type="match status" value="1"/>
</dbReference>
<keyword evidence="6 11" id="KW-0547">Nucleotide-binding</keyword>
<organism evidence="14 15">
    <name type="scientific">Phorcysia thermohydrogeniphila</name>
    <dbReference type="NCBI Taxonomy" id="936138"/>
    <lineage>
        <taxon>Bacteria</taxon>
        <taxon>Pseudomonadati</taxon>
        <taxon>Aquificota</taxon>
        <taxon>Aquificia</taxon>
        <taxon>Desulfurobacteriales</taxon>
        <taxon>Desulfurobacteriaceae</taxon>
        <taxon>Phorcysia</taxon>
    </lineage>
</organism>
<evidence type="ECO:0000256" key="7">
    <source>
        <dbReference type="ARBA" id="ARBA00022840"/>
    </source>
</evidence>
<dbReference type="InterPro" id="IPR006195">
    <property type="entry name" value="aa-tRNA-synth_II"/>
</dbReference>
<dbReference type="EMBL" id="SMFV01000001">
    <property type="protein sequence ID" value="TCK06548.1"/>
    <property type="molecule type" value="Genomic_DNA"/>
</dbReference>
<dbReference type="InterPro" id="IPR045864">
    <property type="entry name" value="aa-tRNA-synth_II/BPL/LPL"/>
</dbReference>
<dbReference type="HAMAP" id="MF_00127">
    <property type="entry name" value="His_tRNA_synth"/>
    <property type="match status" value="1"/>
</dbReference>
<accession>A0A4R1GEW3</accession>
<dbReference type="CDD" id="cd00859">
    <property type="entry name" value="HisRS_anticodon"/>
    <property type="match status" value="1"/>
</dbReference>
<gene>
    <name evidence="11" type="primary">hisS</name>
    <name evidence="14" type="ORF">CLV27_0350</name>
</gene>
<comment type="subunit">
    <text evidence="3 11">Homodimer.</text>
</comment>
<dbReference type="Pfam" id="PF03129">
    <property type="entry name" value="HGTP_anticodon"/>
    <property type="match status" value="1"/>
</dbReference>
<comment type="caution">
    <text evidence="14">The sequence shown here is derived from an EMBL/GenBank/DDBJ whole genome shotgun (WGS) entry which is preliminary data.</text>
</comment>
<dbReference type="GO" id="GO:0005737">
    <property type="term" value="C:cytoplasm"/>
    <property type="evidence" value="ECO:0007669"/>
    <property type="project" value="UniProtKB-SubCell"/>
</dbReference>
<evidence type="ECO:0000256" key="12">
    <source>
        <dbReference type="PIRSR" id="PIRSR001549-1"/>
    </source>
</evidence>
<dbReference type="Gene3D" id="3.30.930.10">
    <property type="entry name" value="Bira Bifunctional Protein, Domain 2"/>
    <property type="match status" value="1"/>
</dbReference>
<dbReference type="InterPro" id="IPR033656">
    <property type="entry name" value="HisRS_anticodon"/>
</dbReference>
<evidence type="ECO:0000256" key="3">
    <source>
        <dbReference type="ARBA" id="ARBA00011738"/>
    </source>
</evidence>
<evidence type="ECO:0000256" key="4">
    <source>
        <dbReference type="ARBA" id="ARBA00022490"/>
    </source>
</evidence>
<feature type="binding site" evidence="12">
    <location>
        <position position="126"/>
    </location>
    <ligand>
        <name>L-histidine</name>
        <dbReference type="ChEBI" id="CHEBI:57595"/>
    </ligand>
</feature>
<feature type="binding site" evidence="12">
    <location>
        <position position="112"/>
    </location>
    <ligand>
        <name>L-histidine</name>
        <dbReference type="ChEBI" id="CHEBI:57595"/>
    </ligand>
</feature>
<feature type="binding site" evidence="12">
    <location>
        <begin position="81"/>
        <end position="83"/>
    </location>
    <ligand>
        <name>L-histidine</name>
        <dbReference type="ChEBI" id="CHEBI:57595"/>
    </ligand>
</feature>
<evidence type="ECO:0000256" key="2">
    <source>
        <dbReference type="ARBA" id="ARBA00008226"/>
    </source>
</evidence>
<evidence type="ECO:0000256" key="10">
    <source>
        <dbReference type="ARBA" id="ARBA00047639"/>
    </source>
</evidence>
<dbReference type="InterPro" id="IPR041715">
    <property type="entry name" value="HisRS-like_core"/>
</dbReference>
<dbReference type="PROSITE" id="PS50862">
    <property type="entry name" value="AA_TRNA_LIGASE_II"/>
    <property type="match status" value="1"/>
</dbReference>
<dbReference type="OrthoDB" id="9800814at2"/>
<dbReference type="PIRSF" id="PIRSF001549">
    <property type="entry name" value="His-tRNA_synth"/>
    <property type="match status" value="1"/>
</dbReference>
<dbReference type="CDD" id="cd00773">
    <property type="entry name" value="HisRS-like_core"/>
    <property type="match status" value="1"/>
</dbReference>
<dbReference type="Gene3D" id="3.40.50.800">
    <property type="entry name" value="Anticodon-binding domain"/>
    <property type="match status" value="1"/>
</dbReference>
<evidence type="ECO:0000313" key="14">
    <source>
        <dbReference type="EMBL" id="TCK06548.1"/>
    </source>
</evidence>
<keyword evidence="9 11" id="KW-0030">Aminoacyl-tRNA synthetase</keyword>
<dbReference type="GO" id="GO:0004821">
    <property type="term" value="F:histidine-tRNA ligase activity"/>
    <property type="evidence" value="ECO:0007669"/>
    <property type="project" value="UniProtKB-UniRule"/>
</dbReference>
<dbReference type="InterPro" id="IPR004154">
    <property type="entry name" value="Anticodon-bd"/>
</dbReference>
<evidence type="ECO:0000256" key="8">
    <source>
        <dbReference type="ARBA" id="ARBA00022917"/>
    </source>
</evidence>
<dbReference type="SUPFAM" id="SSF55681">
    <property type="entry name" value="Class II aaRS and biotin synthetases"/>
    <property type="match status" value="1"/>
</dbReference>
<reference evidence="14 15" key="1">
    <citation type="submission" date="2019-03" db="EMBL/GenBank/DDBJ databases">
        <title>Genomic Encyclopedia of Archaeal and Bacterial Type Strains, Phase II (KMG-II): from individual species to whole genera.</title>
        <authorList>
            <person name="Goeker M."/>
        </authorList>
    </citation>
    <scope>NUCLEOTIDE SEQUENCE [LARGE SCALE GENOMIC DNA]</scope>
    <source>
        <strain evidence="14 15">DSM 24425</strain>
    </source>
</reference>
<dbReference type="EC" id="6.1.1.21" evidence="11"/>
<feature type="binding site" evidence="12">
    <location>
        <begin position="260"/>
        <end position="261"/>
    </location>
    <ligand>
        <name>L-histidine</name>
        <dbReference type="ChEBI" id="CHEBI:57595"/>
    </ligand>
</feature>
<feature type="binding site" evidence="12">
    <location>
        <position position="256"/>
    </location>
    <ligand>
        <name>L-histidine</name>
        <dbReference type="ChEBI" id="CHEBI:57595"/>
    </ligand>
</feature>
<comment type="subcellular location">
    <subcellularLocation>
        <location evidence="1 11">Cytoplasm</location>
    </subcellularLocation>
</comment>
<feature type="binding site" evidence="12">
    <location>
        <position position="130"/>
    </location>
    <ligand>
        <name>L-histidine</name>
        <dbReference type="ChEBI" id="CHEBI:57595"/>
    </ligand>
</feature>
<keyword evidence="15" id="KW-1185">Reference proteome</keyword>